<dbReference type="PANTHER" id="PTHR41252:SF1">
    <property type="entry name" value="BLR2505 PROTEIN"/>
    <property type="match status" value="1"/>
</dbReference>
<evidence type="ECO:0000259" key="1">
    <source>
        <dbReference type="Pfam" id="PF12680"/>
    </source>
</evidence>
<sequence>MSTEANVAVARQFYDCFSAGDLEGVMATMSEDARFRVPGKPDEFGSAGWYDKAKIRRLFELMISRLKNGLRMEVLSVLADGDRVALEVASDGELENGRRYNNEYFVLFTIANGKIKEVREYNDTLHAYKTWIED</sequence>
<dbReference type="AlphaFoldDB" id="A0A6I6MKQ6"/>
<dbReference type="InterPro" id="IPR037401">
    <property type="entry name" value="SnoaL-like"/>
</dbReference>
<organism evidence="2 3">
    <name type="scientific">Terricaulis silvestris</name>
    <dbReference type="NCBI Taxonomy" id="2686094"/>
    <lineage>
        <taxon>Bacteria</taxon>
        <taxon>Pseudomonadati</taxon>
        <taxon>Pseudomonadota</taxon>
        <taxon>Alphaproteobacteria</taxon>
        <taxon>Caulobacterales</taxon>
        <taxon>Caulobacteraceae</taxon>
        <taxon>Terricaulis</taxon>
    </lineage>
</organism>
<dbReference type="GO" id="GO:0016853">
    <property type="term" value="F:isomerase activity"/>
    <property type="evidence" value="ECO:0007669"/>
    <property type="project" value="UniProtKB-KW"/>
</dbReference>
<dbReference type="Pfam" id="PF12680">
    <property type="entry name" value="SnoaL_2"/>
    <property type="match status" value="1"/>
</dbReference>
<keyword evidence="2" id="KW-0413">Isomerase</keyword>
<dbReference type="RefSeq" id="WP_158766757.1">
    <property type="nucleotide sequence ID" value="NZ_CP047045.1"/>
</dbReference>
<dbReference type="PANTHER" id="PTHR41252">
    <property type="entry name" value="BLR2505 PROTEIN"/>
    <property type="match status" value="1"/>
</dbReference>
<dbReference type="SUPFAM" id="SSF54427">
    <property type="entry name" value="NTF2-like"/>
    <property type="match status" value="1"/>
</dbReference>
<gene>
    <name evidence="2" type="ORF">DSM104635_02790</name>
</gene>
<dbReference type="InterPro" id="IPR032710">
    <property type="entry name" value="NTF2-like_dom_sf"/>
</dbReference>
<feature type="domain" description="SnoaL-like" evidence="1">
    <location>
        <begin position="10"/>
        <end position="118"/>
    </location>
</feature>
<dbReference type="KEGG" id="tsv:DSM104635_02790"/>
<dbReference type="Proteomes" id="UP000431269">
    <property type="component" value="Chromosome"/>
</dbReference>
<accession>A0A6I6MKQ6</accession>
<reference evidence="3" key="1">
    <citation type="submission" date="2019-12" db="EMBL/GenBank/DDBJ databases">
        <title>Complete genome of Terracaulis silvestris 0127_4.</title>
        <authorList>
            <person name="Vieira S."/>
            <person name="Riedel T."/>
            <person name="Sproer C."/>
            <person name="Pascual J."/>
            <person name="Boedeker C."/>
            <person name="Overmann J."/>
        </authorList>
    </citation>
    <scope>NUCLEOTIDE SEQUENCE [LARGE SCALE GENOMIC DNA]</scope>
    <source>
        <strain evidence="3">0127_4</strain>
    </source>
</reference>
<evidence type="ECO:0000313" key="3">
    <source>
        <dbReference type="Proteomes" id="UP000431269"/>
    </source>
</evidence>
<keyword evidence="3" id="KW-1185">Reference proteome</keyword>
<dbReference type="Gene3D" id="3.10.450.50">
    <property type="match status" value="1"/>
</dbReference>
<protein>
    <submittedName>
        <fullName evidence="2">Ketosteroid isomerase-related protein</fullName>
    </submittedName>
</protein>
<proteinExistence type="predicted"/>
<name>A0A6I6MKQ6_9CAUL</name>
<evidence type="ECO:0000313" key="2">
    <source>
        <dbReference type="EMBL" id="QGZ95935.1"/>
    </source>
</evidence>
<dbReference type="EMBL" id="CP047045">
    <property type="protein sequence ID" value="QGZ95935.1"/>
    <property type="molecule type" value="Genomic_DNA"/>
</dbReference>